<feature type="region of interest" description="Disordered" evidence="3">
    <location>
        <begin position="166"/>
        <end position="187"/>
    </location>
</feature>
<evidence type="ECO:0000256" key="2">
    <source>
        <dbReference type="ARBA" id="ARBA00023125"/>
    </source>
</evidence>
<evidence type="ECO:0000259" key="4">
    <source>
        <dbReference type="PROSITE" id="PS50090"/>
    </source>
</evidence>
<feature type="region of interest" description="Disordered" evidence="3">
    <location>
        <begin position="1"/>
        <end position="101"/>
    </location>
</feature>
<evidence type="ECO:0000259" key="5">
    <source>
        <dbReference type="PROSITE" id="PS51294"/>
    </source>
</evidence>
<dbReference type="PROSITE" id="PS50090">
    <property type="entry name" value="MYB_LIKE"/>
    <property type="match status" value="3"/>
</dbReference>
<feature type="compositionally biased region" description="Basic and acidic residues" evidence="3">
    <location>
        <begin position="51"/>
        <end position="63"/>
    </location>
</feature>
<evidence type="ECO:0000256" key="3">
    <source>
        <dbReference type="SAM" id="MobiDB-lite"/>
    </source>
</evidence>
<proteinExistence type="predicted"/>
<feature type="domain" description="Myb-like" evidence="4">
    <location>
        <begin position="469"/>
        <end position="513"/>
    </location>
</feature>
<dbReference type="GO" id="GO:0000978">
    <property type="term" value="F:RNA polymerase II cis-regulatory region sequence-specific DNA binding"/>
    <property type="evidence" value="ECO:0007669"/>
    <property type="project" value="TreeGrafter"/>
</dbReference>
<dbReference type="SMART" id="SM00717">
    <property type="entry name" value="SANT"/>
    <property type="match status" value="3"/>
</dbReference>
<dbReference type="GO" id="GO:0005634">
    <property type="term" value="C:nucleus"/>
    <property type="evidence" value="ECO:0007669"/>
    <property type="project" value="TreeGrafter"/>
</dbReference>
<dbReference type="SUPFAM" id="SSF46689">
    <property type="entry name" value="Homeodomain-like"/>
    <property type="match status" value="2"/>
</dbReference>
<evidence type="ECO:0000256" key="1">
    <source>
        <dbReference type="ARBA" id="ARBA00022737"/>
    </source>
</evidence>
<dbReference type="InterPro" id="IPR050560">
    <property type="entry name" value="MYB_TF"/>
</dbReference>
<feature type="domain" description="HTH myb-type" evidence="5">
    <location>
        <begin position="514"/>
        <end position="570"/>
    </location>
</feature>
<feature type="region of interest" description="Disordered" evidence="3">
    <location>
        <begin position="212"/>
        <end position="270"/>
    </location>
</feature>
<accession>A0A7S2RX64</accession>
<dbReference type="Pfam" id="PF13921">
    <property type="entry name" value="Myb_DNA-bind_6"/>
    <property type="match status" value="1"/>
</dbReference>
<dbReference type="GO" id="GO:0000981">
    <property type="term" value="F:DNA-binding transcription factor activity, RNA polymerase II-specific"/>
    <property type="evidence" value="ECO:0007669"/>
    <property type="project" value="TreeGrafter"/>
</dbReference>
<sequence length="637" mass="70537">MVQTEAKPIHWSSGPFTNIRGGDEVVPVANKRKNNMALQKKGSRAPQGSTYEEKKPDAARRDNPPLAQRQPSFVNIAHMKFDRNRGLSTGSNTNERKGRPAPLNLSEEVMEDEEDFPFSPSNLLSTTSISHGLPFSPNVFSPSGFLFSPSGGLARTPHGMGSFQFDANDEQPRLFPGTPSALTPRGNRMELPWLQSADVMAKNEKDNSAALLQNTPKSTGSTSSSSTTTTTNMSQQQYQQQQHQQQVYQQPKRNARGTISISPNNGARKEGEEDIWGAAIAAVLDHGIVWTDPNGEQQQLQYPIGMQKRKLESPLGQNVHNPVASGNAPIKRAKSSPTVMVAQDQTKAAAASVANNSYNNKGQKKLNRKAQSFLVPSLSGRGGSASGGSTPPFLTPQQQQQNGFSAQFDSLNGKGNNSYDFYMKPPNQISPGGGLLNRPAPPQQQQQQQQTVPNKTMKTGPQAKPAGKRWTPQQDVQLRKAVDKYSASNWKAIADHVDGRNHVQCLQRWKKVLQPGLVKGMWAQEEDDTLLKLMKEYGNEKSWTKIAEHIPGRTAKQCRERWYLNLDPTINRGPWTKYEDEVLLSLHSKIGNKWAEIKRSLPGRTENGVKSRFKSIQRAMSKDPRYSLMNNNGRMNP</sequence>
<feature type="region of interest" description="Disordered" evidence="3">
    <location>
        <begin position="376"/>
        <end position="472"/>
    </location>
</feature>
<dbReference type="Gene3D" id="1.10.10.60">
    <property type="entry name" value="Homeodomain-like"/>
    <property type="match status" value="3"/>
</dbReference>
<dbReference type="InterPro" id="IPR001005">
    <property type="entry name" value="SANT/Myb"/>
</dbReference>
<dbReference type="InterPro" id="IPR009057">
    <property type="entry name" value="Homeodomain-like_sf"/>
</dbReference>
<dbReference type="PANTHER" id="PTHR45614">
    <property type="entry name" value="MYB PROTEIN-RELATED"/>
    <property type="match status" value="1"/>
</dbReference>
<feature type="domain" description="HTH myb-type" evidence="5">
    <location>
        <begin position="469"/>
        <end position="513"/>
    </location>
</feature>
<reference evidence="6" key="1">
    <citation type="submission" date="2021-01" db="EMBL/GenBank/DDBJ databases">
        <authorList>
            <person name="Corre E."/>
            <person name="Pelletier E."/>
            <person name="Niang G."/>
            <person name="Scheremetjew M."/>
            <person name="Finn R."/>
            <person name="Kale V."/>
            <person name="Holt S."/>
            <person name="Cochrane G."/>
            <person name="Meng A."/>
            <person name="Brown T."/>
            <person name="Cohen L."/>
        </authorList>
    </citation>
    <scope>NUCLEOTIDE SEQUENCE</scope>
    <source>
        <strain evidence="6">NY070348D</strain>
    </source>
</reference>
<dbReference type="PROSITE" id="PS51294">
    <property type="entry name" value="HTH_MYB"/>
    <property type="match status" value="3"/>
</dbReference>
<dbReference type="InterPro" id="IPR017930">
    <property type="entry name" value="Myb_dom"/>
</dbReference>
<gene>
    <name evidence="6" type="ORF">QSP1433_LOCUS8013</name>
</gene>
<feature type="domain" description="HTH myb-type" evidence="5">
    <location>
        <begin position="571"/>
        <end position="621"/>
    </location>
</feature>
<dbReference type="FunFam" id="1.10.10.60:FF:000010">
    <property type="entry name" value="Transcriptional activator Myb isoform A"/>
    <property type="match status" value="1"/>
</dbReference>
<name>A0A7S2RX64_9STRA</name>
<organism evidence="6">
    <name type="scientific">Mucochytrium quahogii</name>
    <dbReference type="NCBI Taxonomy" id="96639"/>
    <lineage>
        <taxon>Eukaryota</taxon>
        <taxon>Sar</taxon>
        <taxon>Stramenopiles</taxon>
        <taxon>Bigyra</taxon>
        <taxon>Labyrinthulomycetes</taxon>
        <taxon>Thraustochytrida</taxon>
        <taxon>Thraustochytriidae</taxon>
        <taxon>Mucochytrium</taxon>
    </lineage>
</organism>
<feature type="domain" description="Myb-like" evidence="4">
    <location>
        <begin position="567"/>
        <end position="617"/>
    </location>
</feature>
<keyword evidence="1" id="KW-0677">Repeat</keyword>
<dbReference type="CDD" id="cd00167">
    <property type="entry name" value="SANT"/>
    <property type="match status" value="3"/>
</dbReference>
<keyword evidence="2" id="KW-0238">DNA-binding</keyword>
<dbReference type="Pfam" id="PF00249">
    <property type="entry name" value="Myb_DNA-binding"/>
    <property type="match status" value="1"/>
</dbReference>
<dbReference type="EMBL" id="HBHK01012724">
    <property type="protein sequence ID" value="CAD9683263.1"/>
    <property type="molecule type" value="Transcribed_RNA"/>
</dbReference>
<feature type="domain" description="Myb-like" evidence="4">
    <location>
        <begin position="514"/>
        <end position="566"/>
    </location>
</feature>
<protein>
    <submittedName>
        <fullName evidence="6">Uncharacterized protein</fullName>
    </submittedName>
</protein>
<feature type="compositionally biased region" description="Polar residues" evidence="3">
    <location>
        <begin position="402"/>
        <end position="419"/>
    </location>
</feature>
<evidence type="ECO:0000313" key="6">
    <source>
        <dbReference type="EMBL" id="CAD9683263.1"/>
    </source>
</evidence>
<dbReference type="AlphaFoldDB" id="A0A7S2RX64"/>
<feature type="compositionally biased region" description="Low complexity" evidence="3">
    <location>
        <begin position="218"/>
        <end position="250"/>
    </location>
</feature>